<feature type="transmembrane region" description="Helical" evidence="1">
    <location>
        <begin position="466"/>
        <end position="486"/>
    </location>
</feature>
<dbReference type="SUPFAM" id="SSF53474">
    <property type="entry name" value="alpha/beta-Hydrolases"/>
    <property type="match status" value="1"/>
</dbReference>
<sequence length="665" mass="75078">MITSFIGSLDLLFFAESDLETIPNDDSADQSLIIGRNALRLLMMGWHSNWQDMVSCRLLKAIFFERDHQLVQGMRKAFQEGFSHLYHQLSSKTNYSEEELEQAHLFISNCLNLLPFSDLTPYESFNIPQWTNGQWQCVEYRVVPIELTATSGFEKLFIEDTDRVFAYGLEPINSEYAQSHLIFMGTTYPAGQGFISQVDSDLRAFNTVGNSLYQSGRKRISKWLDKQNQVHVCGLSLGASLSLLLALDKGHKLTRVDALNPAGLYDFAIKGHIDHWDKLPQKPTVIVQKQGKDPVSAFGVWKEDWSILHVQPPAEKQGPNPLVDHALNYAGLSGTHFDSLDPVADNREHQKRNFWLYRLGRAIVYLSFIFPFRYGILPLFRYVNSHKTHLLLTAIVLTLLITIPGFLPLISLGIMGLSSGFISALLFSIPLAFLLDRCLWGVSDALNGTVNLYLLDRLQWLKQPSVFITGLLLGIAAIAGMGAVVIFFGPAVFPSVILLSLMLPLAISALQKIIKNIHILRGVEKNQPAACHNPALPRNEMQDLYCNKQEETFSLSEIVSYYKAMRVLVKKKSFLPNEDQPREQFNGKSKREILLSLTETNGNSPVQVRASKAKIAEMKTCIKLLQKFGFIASQQSMQIETKELINELSQEYENYRLGKRQASFP</sequence>
<reference evidence="2 3" key="1">
    <citation type="submission" date="2015-11" db="EMBL/GenBank/DDBJ databases">
        <title>Genomic analysis of 38 Legionella species identifies large and diverse effector repertoires.</title>
        <authorList>
            <person name="Burstein D."/>
            <person name="Amaro F."/>
            <person name="Zusman T."/>
            <person name="Lifshitz Z."/>
            <person name="Cohen O."/>
            <person name="Gilbert J.A."/>
            <person name="Pupko T."/>
            <person name="Shuman H.A."/>
            <person name="Segal G."/>
        </authorList>
    </citation>
    <scope>NUCLEOTIDE SEQUENCE [LARGE SCALE GENOMIC DNA]</scope>
    <source>
        <strain evidence="2 3">BL-540</strain>
    </source>
</reference>
<feature type="transmembrane region" description="Helical" evidence="1">
    <location>
        <begin position="355"/>
        <end position="376"/>
    </location>
</feature>
<accession>A0A0W0V802</accession>
<evidence type="ECO:0000256" key="1">
    <source>
        <dbReference type="SAM" id="Phobius"/>
    </source>
</evidence>
<keyword evidence="1" id="KW-0812">Transmembrane</keyword>
<gene>
    <name evidence="2" type="ORF">Ljor_0558</name>
</gene>
<dbReference type="InterPro" id="IPR029058">
    <property type="entry name" value="AB_hydrolase_fold"/>
</dbReference>
<dbReference type="Proteomes" id="UP000055035">
    <property type="component" value="Unassembled WGS sequence"/>
</dbReference>
<dbReference type="EMBL" id="LNYJ01000011">
    <property type="protein sequence ID" value="KTD16252.1"/>
    <property type="molecule type" value="Genomic_DNA"/>
</dbReference>
<feature type="transmembrane region" description="Helical" evidence="1">
    <location>
        <begin position="492"/>
        <end position="510"/>
    </location>
</feature>
<name>A0A0W0V802_9GAMM</name>
<organism evidence="2 3">
    <name type="scientific">Legionella jordanis</name>
    <dbReference type="NCBI Taxonomy" id="456"/>
    <lineage>
        <taxon>Bacteria</taxon>
        <taxon>Pseudomonadati</taxon>
        <taxon>Pseudomonadota</taxon>
        <taxon>Gammaproteobacteria</taxon>
        <taxon>Legionellales</taxon>
        <taxon>Legionellaceae</taxon>
        <taxon>Legionella</taxon>
    </lineage>
</organism>
<feature type="transmembrane region" description="Helical" evidence="1">
    <location>
        <begin position="388"/>
        <end position="407"/>
    </location>
</feature>
<keyword evidence="1" id="KW-1133">Transmembrane helix</keyword>
<keyword evidence="1" id="KW-0472">Membrane</keyword>
<protein>
    <submittedName>
        <fullName evidence="2">Uncharacterized protein</fullName>
    </submittedName>
</protein>
<evidence type="ECO:0000313" key="3">
    <source>
        <dbReference type="Proteomes" id="UP000055035"/>
    </source>
</evidence>
<dbReference type="RefSeq" id="WP_058470121.1">
    <property type="nucleotide sequence ID" value="NZ_CAAAIC010000004.1"/>
</dbReference>
<dbReference type="PATRIC" id="fig|456.5.peg.588"/>
<proteinExistence type="predicted"/>
<dbReference type="OrthoDB" id="5645591at2"/>
<dbReference type="AlphaFoldDB" id="A0A0W0V802"/>
<comment type="caution">
    <text evidence="2">The sequence shown here is derived from an EMBL/GenBank/DDBJ whole genome shotgun (WGS) entry which is preliminary data.</text>
</comment>
<evidence type="ECO:0000313" key="2">
    <source>
        <dbReference type="EMBL" id="KTD16252.1"/>
    </source>
</evidence>
<feature type="transmembrane region" description="Helical" evidence="1">
    <location>
        <begin position="413"/>
        <end position="435"/>
    </location>
</feature>
<keyword evidence="3" id="KW-1185">Reference proteome</keyword>